<dbReference type="EMBL" id="CP133647">
    <property type="protein sequence ID" value="WNH01077.1"/>
    <property type="molecule type" value="Genomic_DNA"/>
</dbReference>
<dbReference type="Proteomes" id="UP001300348">
    <property type="component" value="Chromosome"/>
</dbReference>
<reference evidence="1 2" key="1">
    <citation type="journal article" date="2023" name="Access Microbiol">
        <title>The genome of a steinernematid-associated Pseudomonas piscis bacterium encodes the biosynthesis of insect toxins.</title>
        <authorList>
            <person name="Awori R.M."/>
            <person name="Hendre P."/>
            <person name="Amugune N.O."/>
        </authorList>
    </citation>
    <scope>NUCLEOTIDE SEQUENCE [LARGE SCALE GENOMIC DNA]</scope>
    <source>
        <strain evidence="1 2">97</strain>
    </source>
</reference>
<protein>
    <submittedName>
        <fullName evidence="1">Uncharacterized protein</fullName>
    </submittedName>
</protein>
<dbReference type="GeneID" id="88856823"/>
<name>A0ABY9XEQ4_9GAMM</name>
<gene>
    <name evidence="1" type="ORF">QL112_014660</name>
</gene>
<proteinExistence type="predicted"/>
<keyword evidence="2" id="KW-1185">Reference proteome</keyword>
<evidence type="ECO:0000313" key="1">
    <source>
        <dbReference type="EMBL" id="WNH01077.1"/>
    </source>
</evidence>
<dbReference type="RefSeq" id="WP_189758006.1">
    <property type="nucleotide sequence ID" value="NZ_CAWPOC010000001.1"/>
</dbReference>
<sequence length="92" mass="10966">MGLDIHFFSGEKQKERVDYDTQVGYFRKINSLFRWVNYNVQSVDNCKSILIPKQKLEQLLADLNRLTKDNCMTIFPTEDGFFFGSTEYDQYY</sequence>
<organism evidence="1 2">
    <name type="scientific">Xenorhabdus griffiniae</name>
    <dbReference type="NCBI Taxonomy" id="351672"/>
    <lineage>
        <taxon>Bacteria</taxon>
        <taxon>Pseudomonadati</taxon>
        <taxon>Pseudomonadota</taxon>
        <taxon>Gammaproteobacteria</taxon>
        <taxon>Enterobacterales</taxon>
        <taxon>Morganellaceae</taxon>
        <taxon>Xenorhabdus</taxon>
    </lineage>
</organism>
<evidence type="ECO:0000313" key="2">
    <source>
        <dbReference type="Proteomes" id="UP001300348"/>
    </source>
</evidence>
<accession>A0ABY9XEQ4</accession>